<evidence type="ECO:0000313" key="2">
    <source>
        <dbReference type="Proteomes" id="UP000504606"/>
    </source>
</evidence>
<name>A0A6J1T1B0_FRAOC</name>
<dbReference type="GeneID" id="113211253"/>
<evidence type="ECO:0000313" key="3">
    <source>
        <dbReference type="RefSeq" id="XP_026285360.1"/>
    </source>
</evidence>
<keyword evidence="1" id="KW-0175">Coiled coil</keyword>
<feature type="coiled-coil region" evidence="1">
    <location>
        <begin position="21"/>
        <end position="55"/>
    </location>
</feature>
<gene>
    <name evidence="3" type="primary">LOC113211253</name>
</gene>
<reference evidence="3" key="1">
    <citation type="submission" date="2025-08" db="UniProtKB">
        <authorList>
            <consortium name="RefSeq"/>
        </authorList>
    </citation>
    <scope>IDENTIFICATION</scope>
    <source>
        <tissue evidence="3">Whole organism</tissue>
    </source>
</reference>
<accession>A0A6J1T1B0</accession>
<proteinExistence type="predicted"/>
<evidence type="ECO:0000256" key="1">
    <source>
        <dbReference type="SAM" id="Coils"/>
    </source>
</evidence>
<organism evidence="2 3">
    <name type="scientific">Frankliniella occidentalis</name>
    <name type="common">Western flower thrips</name>
    <name type="synonym">Euthrips occidentalis</name>
    <dbReference type="NCBI Taxonomy" id="133901"/>
    <lineage>
        <taxon>Eukaryota</taxon>
        <taxon>Metazoa</taxon>
        <taxon>Ecdysozoa</taxon>
        <taxon>Arthropoda</taxon>
        <taxon>Hexapoda</taxon>
        <taxon>Insecta</taxon>
        <taxon>Pterygota</taxon>
        <taxon>Neoptera</taxon>
        <taxon>Paraneoptera</taxon>
        <taxon>Thysanoptera</taxon>
        <taxon>Terebrantia</taxon>
        <taxon>Thripoidea</taxon>
        <taxon>Thripidae</taxon>
        <taxon>Frankliniella</taxon>
    </lineage>
</organism>
<sequence>MYNNNNNNQRNDFGFGRDRILHDLRTVQAEKKRQIKLLEAKKKELTESLKTLTINDKWSSDKKSKGYLTLPNVYGYVLSQFNVSQVNNDEKLYSAQCEEKDMGFGIFIQTTNSDVVTKISISMNARSALLEIKDTLAILAEERCPHLILSTISQFVSLNNFRKQTIDNIRRKTQLLVFWPTFAQGNFGSPWVITTKQMANTSQVEIQWTMDWDRSFVALVHRFLVACSNVNPELQEKLNQLHHGTFKVQNQESLASCLDQITQSIT</sequence>
<dbReference type="RefSeq" id="XP_026285360.1">
    <property type="nucleotide sequence ID" value="XM_026429575.2"/>
</dbReference>
<dbReference type="AlphaFoldDB" id="A0A6J1T1B0"/>
<dbReference type="Proteomes" id="UP000504606">
    <property type="component" value="Unplaced"/>
</dbReference>
<dbReference type="KEGG" id="foc:113211253"/>
<keyword evidence="2" id="KW-1185">Reference proteome</keyword>
<protein>
    <submittedName>
        <fullName evidence="3">Uncharacterized protein LOC113211253</fullName>
    </submittedName>
</protein>